<evidence type="ECO:0000313" key="4">
    <source>
        <dbReference type="EMBL" id="CAF1482683.1"/>
    </source>
</evidence>
<sequence length="1162" mass="132533">MENDSQCLFADVSGCTGTTTSCRYLCETPSTTEDSSYLYGAQTRIESLLLYYGKFDTTPHNIEKYHVCNGHLLSIQPSLFKNCCLCKPLGRSKCSKSGLRTISKLYAFAAWKKNAIRRSFGRKMCTQCRNNLEKYFSNDDIKRECDEVFQWLYDPGLTHTSSAASSDYQDRLSESFHQLMAEQKQDCLKNLLDEIAFQGTLLTTASFVSLQSSSKTRFIRKATKVLKSILGIMAPNDNVDDVWNAGIENFKFPINQSLDKNSHLILTSFAEAYNNACHWTVRQQILSIIARDVSLQTLLVYIPGVTKYRFIRARKHCLGEGKGVVVDITRNPTVRYDDYQLSHFIEFIVSPHICSDLPFGEKQLKLATGEVLIIPMTIRNLAPKRIIDQYYKYCEEYYGNSFRPLGESTLFSILHECTASTRRSLQGLDSYSAEGSTAFDCLISIVEELSALGLPAHHVASLKKDLQESRNYLKSDYKVHVSCSNQVADHCTTYALSSTDNKCWNQTCDHHHDQQCDRCELLKISLAKIEMFIEQYQMDSSLRDRLLHRLKQQTQYILEWKAHLLRTIHQDQPRVNILENLDHETAIIHVDWAMKWLPTKYRESTKDHFAKRGLSWHLAYVIRNNSQVSASSLDESFNSQPSIHSQNPDNNKYEHKVFCHVFDQCVQNGKTVVSIIRHICLRLQQSSPNIKFIHLRSDNAGCYHGGEALLSPVQLFKETGVWIKSIDFSDPQSGKGPCDRLAAVIKCFIRRFINEKNDCTNAIEFIKAAENTKGVEYYVCELEHVHTDKIKWNGVKQINNIEYIQGEREQSVEASTKVRMWQSWKIGPGKVYRWEDFENVVVKICPLKIIASKNVAISWVEDSSEKGVNDINHGSDSSSDDTETNEDETDDLSDTNQTSDNELFGCPVDGCVASYRYYTHLLRHCTIGKHQMKLEKYSLIDKSKMLFHQKLTTNTPHTTPLLSITVIPFVNNAMIPQLTEGWALQKNKPTIRFNEKQRQFLQEKFNQGVETGMKWDPAKVALEMETSTSNGNYIFTNDECLTQGQIKSYFSRLAAKRRTAHPSPDGNTNSSVKSSPSTFTSTIENNNTQSESLADVDESSDDDEVDNERDLEIYSWRNILDEARGIIDRTLNSAATASPSTTPTTKRKSIVDISKQNKHKHK</sequence>
<keyword evidence="5" id="KW-1185">Reference proteome</keyword>
<evidence type="ECO:0000313" key="6">
    <source>
        <dbReference type="Proteomes" id="UP000663852"/>
    </source>
</evidence>
<feature type="region of interest" description="Disordered" evidence="1">
    <location>
        <begin position="1057"/>
        <end position="1107"/>
    </location>
</feature>
<organism evidence="4 6">
    <name type="scientific">Adineta ricciae</name>
    <name type="common">Rotifer</name>
    <dbReference type="NCBI Taxonomy" id="249248"/>
    <lineage>
        <taxon>Eukaryota</taxon>
        <taxon>Metazoa</taxon>
        <taxon>Spiralia</taxon>
        <taxon>Gnathifera</taxon>
        <taxon>Rotifera</taxon>
        <taxon>Eurotatoria</taxon>
        <taxon>Bdelloidea</taxon>
        <taxon>Adinetida</taxon>
        <taxon>Adinetidae</taxon>
        <taxon>Adineta</taxon>
    </lineage>
</organism>
<feature type="compositionally biased region" description="Low complexity" evidence="1">
    <location>
        <begin position="1133"/>
        <end position="1144"/>
    </location>
</feature>
<evidence type="ECO:0000256" key="1">
    <source>
        <dbReference type="SAM" id="MobiDB-lite"/>
    </source>
</evidence>
<dbReference type="PROSITE" id="PS00028">
    <property type="entry name" value="ZINC_FINGER_C2H2_1"/>
    <property type="match status" value="1"/>
</dbReference>
<dbReference type="Proteomes" id="UP000663828">
    <property type="component" value="Unassembled WGS sequence"/>
</dbReference>
<comment type="caution">
    <text evidence="4">The sequence shown here is derived from an EMBL/GenBank/DDBJ whole genome shotgun (WGS) entry which is preliminary data.</text>
</comment>
<dbReference type="EMBL" id="CAJNOR010001629">
    <property type="protein sequence ID" value="CAF1174941.1"/>
    <property type="molecule type" value="Genomic_DNA"/>
</dbReference>
<dbReference type="PANTHER" id="PTHR33845:SF1">
    <property type="entry name" value="C2H2-TYPE DOMAIN-CONTAINING PROTEIN"/>
    <property type="match status" value="1"/>
</dbReference>
<proteinExistence type="predicted"/>
<feature type="compositionally biased region" description="Acidic residues" evidence="1">
    <location>
        <begin position="878"/>
        <end position="893"/>
    </location>
</feature>
<evidence type="ECO:0000259" key="2">
    <source>
        <dbReference type="PROSITE" id="PS00028"/>
    </source>
</evidence>
<name>A0A815RXR6_ADIRI</name>
<gene>
    <name evidence="4" type="ORF">EDS130_LOCUS41533</name>
    <name evidence="3" type="ORF">XAT740_LOCUS22246</name>
</gene>
<reference evidence="4" key="1">
    <citation type="submission" date="2021-02" db="EMBL/GenBank/DDBJ databases">
        <authorList>
            <person name="Nowell W R."/>
        </authorList>
    </citation>
    <scope>NUCLEOTIDE SEQUENCE</scope>
</reference>
<protein>
    <recommendedName>
        <fullName evidence="2">C2H2-type domain-containing protein</fullName>
    </recommendedName>
</protein>
<evidence type="ECO:0000313" key="3">
    <source>
        <dbReference type="EMBL" id="CAF1174941.1"/>
    </source>
</evidence>
<dbReference type="AlphaFoldDB" id="A0A815RXR6"/>
<dbReference type="Proteomes" id="UP000663852">
    <property type="component" value="Unassembled WGS sequence"/>
</dbReference>
<feature type="domain" description="C2H2-type" evidence="2">
    <location>
        <begin position="906"/>
        <end position="930"/>
    </location>
</feature>
<dbReference type="OrthoDB" id="5988132at2759"/>
<evidence type="ECO:0000313" key="5">
    <source>
        <dbReference type="Proteomes" id="UP000663828"/>
    </source>
</evidence>
<dbReference type="PANTHER" id="PTHR33845">
    <property type="entry name" value="C2H2-TYPE DOMAIN-CONTAINING PROTEIN"/>
    <property type="match status" value="1"/>
</dbReference>
<feature type="compositionally biased region" description="Acidic residues" evidence="1">
    <location>
        <begin position="1094"/>
        <end position="1107"/>
    </location>
</feature>
<feature type="region of interest" description="Disordered" evidence="1">
    <location>
        <begin position="1133"/>
        <end position="1162"/>
    </location>
</feature>
<dbReference type="EMBL" id="CAJNOJ010000552">
    <property type="protein sequence ID" value="CAF1482683.1"/>
    <property type="molecule type" value="Genomic_DNA"/>
</dbReference>
<feature type="compositionally biased region" description="Low complexity" evidence="1">
    <location>
        <begin position="1068"/>
        <end position="1082"/>
    </location>
</feature>
<accession>A0A815RXR6</accession>
<feature type="region of interest" description="Disordered" evidence="1">
    <location>
        <begin position="868"/>
        <end position="899"/>
    </location>
</feature>
<dbReference type="InterPro" id="IPR013087">
    <property type="entry name" value="Znf_C2H2_type"/>
</dbReference>